<proteinExistence type="predicted"/>
<evidence type="ECO:0000313" key="3">
    <source>
        <dbReference type="Proteomes" id="UP001142153"/>
    </source>
</evidence>
<dbReference type="Pfam" id="PF13395">
    <property type="entry name" value="HNH_4"/>
    <property type="match status" value="1"/>
</dbReference>
<dbReference type="RefSeq" id="WP_269895010.1">
    <property type="nucleotide sequence ID" value="NZ_JAPZPY010000007.1"/>
</dbReference>
<evidence type="ECO:0000259" key="1">
    <source>
        <dbReference type="Pfam" id="PF13395"/>
    </source>
</evidence>
<dbReference type="EMBL" id="JAPZPY010000007">
    <property type="protein sequence ID" value="MCZ8380362.1"/>
    <property type="molecule type" value="Genomic_DNA"/>
</dbReference>
<evidence type="ECO:0000313" key="2">
    <source>
        <dbReference type="EMBL" id="MCZ8380362.1"/>
    </source>
</evidence>
<dbReference type="GO" id="GO:0004519">
    <property type="term" value="F:endonuclease activity"/>
    <property type="evidence" value="ECO:0007669"/>
    <property type="project" value="UniProtKB-KW"/>
</dbReference>
<keyword evidence="2" id="KW-0540">Nuclease</keyword>
<organism evidence="2 3">
    <name type="scientific">Mycobacterium hippophais</name>
    <dbReference type="NCBI Taxonomy" id="3016340"/>
    <lineage>
        <taxon>Bacteria</taxon>
        <taxon>Bacillati</taxon>
        <taxon>Actinomycetota</taxon>
        <taxon>Actinomycetes</taxon>
        <taxon>Mycobacteriales</taxon>
        <taxon>Mycobacteriaceae</taxon>
        <taxon>Mycobacterium</taxon>
    </lineage>
</organism>
<dbReference type="Proteomes" id="UP001142153">
    <property type="component" value="Unassembled WGS sequence"/>
</dbReference>
<keyword evidence="3" id="KW-1185">Reference proteome</keyword>
<dbReference type="Gene3D" id="1.10.30.50">
    <property type="match status" value="1"/>
</dbReference>
<accession>A0ABT4PUX0</accession>
<protein>
    <submittedName>
        <fullName evidence="2">HNH endonuclease</fullName>
    </submittedName>
</protein>
<sequence>MEKIVRSFSVQQSMDLFTRDGFIDRYTGNRLINPGVLRLLHVVLGNDFPTHPHGKYSETHIAFWELFPTVDHLVPVSRSGKDEKFNWVTASMLSNQAKAQWTVEELDWKLHPRGSMAEWDGLSRWLVDYLAVNPTVLEEKAAEPHRGYIRRWLTATKVALEADD</sequence>
<keyword evidence="2" id="KW-0378">Hydrolase</keyword>
<reference evidence="2" key="1">
    <citation type="submission" date="2022-12" db="EMBL/GenBank/DDBJ databases">
        <authorList>
            <person name="Deng Y."/>
            <person name="Zhang Y.-Q."/>
        </authorList>
    </citation>
    <scope>NUCLEOTIDE SEQUENCE</scope>
    <source>
        <strain evidence="2">CPCC 205372</strain>
    </source>
</reference>
<name>A0ABT4PUX0_9MYCO</name>
<keyword evidence="2" id="KW-0255">Endonuclease</keyword>
<comment type="caution">
    <text evidence="2">The sequence shown here is derived from an EMBL/GenBank/DDBJ whole genome shotgun (WGS) entry which is preliminary data.</text>
</comment>
<dbReference type="InterPro" id="IPR003615">
    <property type="entry name" value="HNH_nuc"/>
</dbReference>
<feature type="domain" description="HNH nuclease" evidence="1">
    <location>
        <begin position="56"/>
        <end position="102"/>
    </location>
</feature>
<gene>
    <name evidence="2" type="ORF">O6P37_15950</name>
</gene>